<evidence type="ECO:0000256" key="4">
    <source>
        <dbReference type="SAM" id="Phobius"/>
    </source>
</evidence>
<feature type="domain" description="Solute-binding protein family 5" evidence="5">
    <location>
        <begin position="151"/>
        <end position="522"/>
    </location>
</feature>
<keyword evidence="4" id="KW-0812">Transmembrane</keyword>
<dbReference type="Gene3D" id="3.40.190.10">
    <property type="entry name" value="Periplasmic binding protein-like II"/>
    <property type="match status" value="1"/>
</dbReference>
<reference evidence="6" key="1">
    <citation type="journal article" date="2023" name="Int. J. Mol. Sci.">
        <title>Metagenomics Revealed a New Genus 'Candidatus Thiocaldithrix dubininis' gen. nov., sp. nov. and a New Species 'Candidatus Thiothrix putei' sp. nov. in the Family Thiotrichaceae, Some Members of Which Have Traits of Both Na+- and H+-Motive Energetics.</title>
        <authorList>
            <person name="Ravin N.V."/>
            <person name="Muntyan M.S."/>
            <person name="Smolyakov D.D."/>
            <person name="Rudenko T.S."/>
            <person name="Beletsky A.V."/>
            <person name="Mardanov A.V."/>
            <person name="Grabovich M.Y."/>
        </authorList>
    </citation>
    <scope>NUCLEOTIDE SEQUENCE</scope>
    <source>
        <strain evidence="6">GKL-01</strain>
    </source>
</reference>
<gene>
    <name evidence="6" type="ORF">QJT80_03390</name>
</gene>
<evidence type="ECO:0000256" key="2">
    <source>
        <dbReference type="ARBA" id="ARBA00022448"/>
    </source>
</evidence>
<reference evidence="6" key="2">
    <citation type="submission" date="2023-04" db="EMBL/GenBank/DDBJ databases">
        <authorList>
            <person name="Beletskiy A.V."/>
            <person name="Mardanov A.V."/>
            <person name="Ravin N.V."/>
        </authorList>
    </citation>
    <scope>NUCLEOTIDE SEQUENCE</scope>
    <source>
        <strain evidence="6">GKL-01</strain>
    </source>
</reference>
<keyword evidence="2" id="KW-0813">Transport</keyword>
<evidence type="ECO:0000256" key="3">
    <source>
        <dbReference type="ARBA" id="ARBA00022729"/>
    </source>
</evidence>
<name>A0AA95H5Y1_9GAMM</name>
<evidence type="ECO:0000313" key="6">
    <source>
        <dbReference type="EMBL" id="WGZ91522.1"/>
    </source>
</evidence>
<dbReference type="AlphaFoldDB" id="A0AA95H5Y1"/>
<keyword evidence="4" id="KW-0472">Membrane</keyword>
<dbReference type="PANTHER" id="PTHR30290:SF9">
    <property type="entry name" value="OLIGOPEPTIDE-BINDING PROTEIN APPA"/>
    <property type="match status" value="1"/>
</dbReference>
<feature type="transmembrane region" description="Helical" evidence="4">
    <location>
        <begin position="12"/>
        <end position="31"/>
    </location>
</feature>
<dbReference type="GO" id="GO:0043190">
    <property type="term" value="C:ATP-binding cassette (ABC) transporter complex"/>
    <property type="evidence" value="ECO:0007669"/>
    <property type="project" value="InterPro"/>
</dbReference>
<dbReference type="Proteomes" id="UP001300672">
    <property type="component" value="Chromosome"/>
</dbReference>
<comment type="similarity">
    <text evidence="1">Belongs to the bacterial solute-binding protein 5 family.</text>
</comment>
<dbReference type="InterPro" id="IPR039424">
    <property type="entry name" value="SBP_5"/>
</dbReference>
<keyword evidence="3" id="KW-0732">Signal</keyword>
<accession>A0AA95H5Y1</accession>
<dbReference type="CDD" id="cd08514">
    <property type="entry name" value="PBP2_AppA_like"/>
    <property type="match status" value="1"/>
</dbReference>
<organism evidence="6">
    <name type="scientific">Candidatus Thiocaldithrix dubininis</name>
    <dbReference type="NCBI Taxonomy" id="3080823"/>
    <lineage>
        <taxon>Bacteria</taxon>
        <taxon>Pseudomonadati</taxon>
        <taxon>Pseudomonadota</taxon>
        <taxon>Gammaproteobacteria</taxon>
        <taxon>Thiotrichales</taxon>
        <taxon>Thiotrichaceae</taxon>
        <taxon>Candidatus Thiocaldithrix</taxon>
    </lineage>
</organism>
<dbReference type="GO" id="GO:0015833">
    <property type="term" value="P:peptide transport"/>
    <property type="evidence" value="ECO:0007669"/>
    <property type="project" value="TreeGrafter"/>
</dbReference>
<dbReference type="PIRSF" id="PIRSF002741">
    <property type="entry name" value="MppA"/>
    <property type="match status" value="1"/>
</dbReference>
<dbReference type="InterPro" id="IPR000914">
    <property type="entry name" value="SBP_5_dom"/>
</dbReference>
<evidence type="ECO:0000256" key="1">
    <source>
        <dbReference type="ARBA" id="ARBA00005695"/>
    </source>
</evidence>
<dbReference type="EMBL" id="CP124755">
    <property type="protein sequence ID" value="WGZ91522.1"/>
    <property type="molecule type" value="Genomic_DNA"/>
</dbReference>
<dbReference type="GO" id="GO:1904680">
    <property type="term" value="F:peptide transmembrane transporter activity"/>
    <property type="evidence" value="ECO:0007669"/>
    <property type="project" value="TreeGrafter"/>
</dbReference>
<proteinExistence type="inferred from homology"/>
<sequence>MTQKRLNSTTWILALFLASLLILLITAMYQIDRQLGKMSAMQATMSEQASDIRELRTSLNEFKRKLSDGSLAQNNGIAQSVTTTNTASAFQRAKLASQQPDYAQGDWNINVFGNNLKTITPIVSTDAYASDVQNYVLESLISRNPDTLEWEGLIAKAWQISPEGLTITFQLRDDVTFSDGKPLTAEDVVFSYQFMMHPDIKAPGLKATYEPIKEVKATNPHEVVFTFKEPYFEALGLAGGLSILPKHFYEPYLKEPQKFNESKGILLGSGPYRLTSPTSWTPDQGIVELVRNERYWGEVQPSFNRILWKIIQNDSARLISYRNGEIDAYGARPSEYAKLKTDKQIMDKSQNFEYMPPVAGYTYVAWNQEKNGKPTLFSDRRVRQAMTHLTDVNRMIQDIFLGYADPAVSPFSDTSKQHDPNLKPYPISLETAQKLLKDAGFEDRNKDGVLEDKDGKPFEFKLTYFSQNEESKSMVLMLKDLYAKAGIKMTPNPQEWPVMLDVLKKRDFDAITLGWTSGLETDIYQMFHSSQIKDQGDNFIHYTNPELDKLIDEARRTVQEPKRMPLWRQTEKIMYEDQPYTFLMRRKTLAFIDKRVHNLQMTKMGLNRGLLPMETYVPKDLQKYKQ</sequence>
<dbReference type="InterPro" id="IPR030678">
    <property type="entry name" value="Peptide/Ni-bd"/>
</dbReference>
<dbReference type="SUPFAM" id="SSF53850">
    <property type="entry name" value="Periplasmic binding protein-like II"/>
    <property type="match status" value="1"/>
</dbReference>
<dbReference type="PANTHER" id="PTHR30290">
    <property type="entry name" value="PERIPLASMIC BINDING COMPONENT OF ABC TRANSPORTER"/>
    <property type="match status" value="1"/>
</dbReference>
<dbReference type="Gene3D" id="3.90.76.10">
    <property type="entry name" value="Dipeptide-binding Protein, Domain 1"/>
    <property type="match status" value="1"/>
</dbReference>
<dbReference type="GO" id="GO:0030288">
    <property type="term" value="C:outer membrane-bounded periplasmic space"/>
    <property type="evidence" value="ECO:0007669"/>
    <property type="project" value="UniProtKB-ARBA"/>
</dbReference>
<dbReference type="Pfam" id="PF00496">
    <property type="entry name" value="SBP_bac_5"/>
    <property type="match status" value="1"/>
</dbReference>
<keyword evidence="4" id="KW-1133">Transmembrane helix</keyword>
<dbReference type="Gene3D" id="3.10.105.10">
    <property type="entry name" value="Dipeptide-binding Protein, Domain 3"/>
    <property type="match status" value="1"/>
</dbReference>
<evidence type="ECO:0000259" key="5">
    <source>
        <dbReference type="Pfam" id="PF00496"/>
    </source>
</evidence>
<protein>
    <submittedName>
        <fullName evidence="6">Peptide-binding protein</fullName>
    </submittedName>
</protein>
<dbReference type="KEGG" id="tdu:QJT80_03390"/>